<keyword evidence="1" id="KW-0472">Membrane</keyword>
<protein>
    <submittedName>
        <fullName evidence="3">Uncharacterized protein</fullName>
    </submittedName>
</protein>
<reference evidence="3" key="2">
    <citation type="journal article" date="2021" name="Int. J. Food Microbiol.">
        <title>Safety demonstration of a microbial species for use in the food chain: Weissella confusa.</title>
        <authorList>
            <person name="Bourdichon F."/>
            <person name="Patrone V."/>
            <person name="Fontana A."/>
            <person name="Milani G."/>
            <person name="Morelli L."/>
        </authorList>
    </citation>
    <scope>NUCLEOTIDE SEQUENCE</scope>
    <source>
        <strain evidence="3">CCUG 30943</strain>
    </source>
</reference>
<dbReference type="Proteomes" id="UP000808038">
    <property type="component" value="Unassembled WGS sequence"/>
</dbReference>
<feature type="signal peptide" evidence="2">
    <location>
        <begin position="1"/>
        <end position="26"/>
    </location>
</feature>
<comment type="caution">
    <text evidence="3">The sequence shown here is derived from an EMBL/GenBank/DDBJ whole genome shotgun (WGS) entry which is preliminary data.</text>
</comment>
<evidence type="ECO:0000313" key="3">
    <source>
        <dbReference type="EMBL" id="MBJ7633222.1"/>
    </source>
</evidence>
<name>A0AAE2V9X0_WEICO</name>
<reference evidence="3" key="1">
    <citation type="submission" date="2020-02" db="EMBL/GenBank/DDBJ databases">
        <authorList>
            <person name="Fontana A."/>
            <person name="Patrone V."/>
            <person name="Morelli L."/>
        </authorList>
    </citation>
    <scope>NUCLEOTIDE SEQUENCE</scope>
    <source>
        <strain evidence="3">CCUG 30943</strain>
    </source>
</reference>
<gene>
    <name evidence="3" type="ORF">HAU43_09035</name>
</gene>
<organism evidence="3 4">
    <name type="scientific">Weissella confusa</name>
    <name type="common">Lactobacillus confusus</name>
    <dbReference type="NCBI Taxonomy" id="1583"/>
    <lineage>
        <taxon>Bacteria</taxon>
        <taxon>Bacillati</taxon>
        <taxon>Bacillota</taxon>
        <taxon>Bacilli</taxon>
        <taxon>Lactobacillales</taxon>
        <taxon>Lactobacillaceae</taxon>
        <taxon>Weissella</taxon>
    </lineage>
</organism>
<evidence type="ECO:0000313" key="4">
    <source>
        <dbReference type="Proteomes" id="UP000808038"/>
    </source>
</evidence>
<feature type="chain" id="PRO_5042190723" evidence="2">
    <location>
        <begin position="27"/>
        <end position="160"/>
    </location>
</feature>
<accession>A0AAE2V9X0</accession>
<dbReference type="RefSeq" id="WP_135391213.1">
    <property type="nucleotide sequence ID" value="NZ_ALXH01000144.1"/>
</dbReference>
<keyword evidence="1" id="KW-0812">Transmembrane</keyword>
<dbReference type="EMBL" id="JAAOCX010000012">
    <property type="protein sequence ID" value="MBJ7633222.1"/>
    <property type="molecule type" value="Genomic_DNA"/>
</dbReference>
<evidence type="ECO:0000256" key="2">
    <source>
        <dbReference type="SAM" id="SignalP"/>
    </source>
</evidence>
<sequence>MKKRSAILCFVTFMAMNLATQGAVNADAVRPVVAQSSLIEKFDEMIQGVKDKFSGHTESDYNEPIIESPDGEMKPTQVTDISVSENAKSEPVIVGAVDTPDLENRRWARDVNAGRTEEGVWPVRMAKNHPIVFLLMMLVIGNASAVFVYRIKRRPVTTEI</sequence>
<keyword evidence="2" id="KW-0732">Signal</keyword>
<keyword evidence="1" id="KW-1133">Transmembrane helix</keyword>
<proteinExistence type="predicted"/>
<feature type="transmembrane region" description="Helical" evidence="1">
    <location>
        <begin position="131"/>
        <end position="151"/>
    </location>
</feature>
<dbReference type="AlphaFoldDB" id="A0AAE2V9X0"/>
<evidence type="ECO:0000256" key="1">
    <source>
        <dbReference type="SAM" id="Phobius"/>
    </source>
</evidence>